<keyword evidence="1" id="KW-1133">Transmembrane helix</keyword>
<sequence length="224" mass="26413">MQKLNKLRQIILREIDQNELLQKNLIIQILSSRRLLADHCEILEDAVSSLSSLQYKQTNTISLLNTSSIFAMSGLAFSFLNHNARYLLPMLGGTMISLYVKKYITNNKRIFLEGQLKDLIKALDEFEFVFKKIQTFFSDATMLEQHAKILERYNKDDQVSIHMIFTIKRVIRALYCFIKYLEYFYKIDNEMKYLCPEVDDVDNCAIMVELNHDYKDAKTYKVNF</sequence>
<keyword evidence="3" id="KW-1185">Reference proteome</keyword>
<dbReference type="EMBL" id="JADBJN010000003">
    <property type="protein sequence ID" value="KAG5671379.1"/>
    <property type="molecule type" value="Genomic_DNA"/>
</dbReference>
<proteinExistence type="predicted"/>
<dbReference type="OrthoDB" id="7762224at2759"/>
<dbReference type="AlphaFoldDB" id="A0A9J6BPN9"/>
<gene>
    <name evidence="2" type="ORF">PVAND_001580</name>
</gene>
<dbReference type="Proteomes" id="UP001107558">
    <property type="component" value="Chromosome 3"/>
</dbReference>
<name>A0A9J6BPN9_POLVA</name>
<reference evidence="2" key="1">
    <citation type="submission" date="2021-03" db="EMBL/GenBank/DDBJ databases">
        <title>Chromosome level genome of the anhydrobiotic midge Polypedilum vanderplanki.</title>
        <authorList>
            <person name="Yoshida Y."/>
            <person name="Kikawada T."/>
            <person name="Gusev O."/>
        </authorList>
    </citation>
    <scope>NUCLEOTIDE SEQUENCE</scope>
    <source>
        <strain evidence="2">NIAS01</strain>
        <tissue evidence="2">Whole body or cell culture</tissue>
    </source>
</reference>
<evidence type="ECO:0000313" key="2">
    <source>
        <dbReference type="EMBL" id="KAG5671379.1"/>
    </source>
</evidence>
<evidence type="ECO:0000256" key="1">
    <source>
        <dbReference type="SAM" id="Phobius"/>
    </source>
</evidence>
<keyword evidence="1" id="KW-0812">Transmembrane</keyword>
<protein>
    <submittedName>
        <fullName evidence="2">Uncharacterized protein</fullName>
    </submittedName>
</protein>
<evidence type="ECO:0000313" key="3">
    <source>
        <dbReference type="Proteomes" id="UP001107558"/>
    </source>
</evidence>
<organism evidence="2 3">
    <name type="scientific">Polypedilum vanderplanki</name>
    <name type="common">Sleeping chironomid midge</name>
    <dbReference type="NCBI Taxonomy" id="319348"/>
    <lineage>
        <taxon>Eukaryota</taxon>
        <taxon>Metazoa</taxon>
        <taxon>Ecdysozoa</taxon>
        <taxon>Arthropoda</taxon>
        <taxon>Hexapoda</taxon>
        <taxon>Insecta</taxon>
        <taxon>Pterygota</taxon>
        <taxon>Neoptera</taxon>
        <taxon>Endopterygota</taxon>
        <taxon>Diptera</taxon>
        <taxon>Nematocera</taxon>
        <taxon>Chironomoidea</taxon>
        <taxon>Chironomidae</taxon>
        <taxon>Chironominae</taxon>
        <taxon>Polypedilum</taxon>
        <taxon>Polypedilum</taxon>
    </lineage>
</organism>
<comment type="caution">
    <text evidence="2">The sequence shown here is derived from an EMBL/GenBank/DDBJ whole genome shotgun (WGS) entry which is preliminary data.</text>
</comment>
<keyword evidence="1" id="KW-0472">Membrane</keyword>
<accession>A0A9J6BPN9</accession>
<feature type="transmembrane region" description="Helical" evidence="1">
    <location>
        <begin position="61"/>
        <end position="80"/>
    </location>
</feature>